<reference evidence="1" key="1">
    <citation type="submission" date="2020-10" db="EMBL/GenBank/DDBJ databases">
        <title>Genome Sequence of Monilinia vaccinii-corymbosi Sheds Light on Mummy Berry Disease Infection of Blueberry and Mating Type.</title>
        <authorList>
            <person name="Yow A.G."/>
            <person name="Zhang Y."/>
            <person name="Bansal K."/>
            <person name="Eacker S.M."/>
            <person name="Sullivan S."/>
            <person name="Liachko I."/>
            <person name="Cubeta M.A."/>
            <person name="Rollins J.A."/>
            <person name="Ashrafi H."/>
        </authorList>
    </citation>
    <scope>NUCLEOTIDE SEQUENCE</scope>
    <source>
        <strain evidence="1">RL-1</strain>
    </source>
</reference>
<gene>
    <name evidence="1" type="ORF">DSL72_005126</name>
</gene>
<dbReference type="AlphaFoldDB" id="A0A8A3PEJ1"/>
<accession>A0A8A3PEJ1</accession>
<protein>
    <submittedName>
        <fullName evidence="1">Uncharacterized protein</fullName>
    </submittedName>
</protein>
<dbReference type="OrthoDB" id="10303509at2759"/>
<name>A0A8A3PEJ1_9HELO</name>
<dbReference type="EMBL" id="CP063408">
    <property type="protein sequence ID" value="QSZ33558.1"/>
    <property type="molecule type" value="Genomic_DNA"/>
</dbReference>
<evidence type="ECO:0000313" key="1">
    <source>
        <dbReference type="EMBL" id="QSZ33558.1"/>
    </source>
</evidence>
<keyword evidence="2" id="KW-1185">Reference proteome</keyword>
<proteinExistence type="predicted"/>
<evidence type="ECO:0000313" key="2">
    <source>
        <dbReference type="Proteomes" id="UP000672032"/>
    </source>
</evidence>
<sequence length="70" mass="7358">MLDVSAGRDVLGRLAAVVADDLQMLSAIEGQYDLQGPDSQARPDDLLTAVGVSDRGERVGTMNLGTPDPF</sequence>
<organism evidence="1 2">
    <name type="scientific">Monilinia vaccinii-corymbosi</name>
    <dbReference type="NCBI Taxonomy" id="61207"/>
    <lineage>
        <taxon>Eukaryota</taxon>
        <taxon>Fungi</taxon>
        <taxon>Dikarya</taxon>
        <taxon>Ascomycota</taxon>
        <taxon>Pezizomycotina</taxon>
        <taxon>Leotiomycetes</taxon>
        <taxon>Helotiales</taxon>
        <taxon>Sclerotiniaceae</taxon>
        <taxon>Monilinia</taxon>
    </lineage>
</organism>
<dbReference type="Proteomes" id="UP000672032">
    <property type="component" value="Chromosome 4"/>
</dbReference>